<keyword evidence="2" id="KW-0472">Membrane</keyword>
<reference evidence="3" key="1">
    <citation type="submission" date="2020-10" db="EMBL/GenBank/DDBJ databases">
        <authorList>
            <person name="Gilroy R."/>
        </authorList>
    </citation>
    <scope>NUCLEOTIDE SEQUENCE</scope>
    <source>
        <strain evidence="3">ChiHjej12B11-29160</strain>
    </source>
</reference>
<evidence type="ECO:0000256" key="2">
    <source>
        <dbReference type="SAM" id="Phobius"/>
    </source>
</evidence>
<protein>
    <submittedName>
        <fullName evidence="3">Uncharacterized protein</fullName>
    </submittedName>
</protein>
<dbReference type="Proteomes" id="UP000824078">
    <property type="component" value="Unassembled WGS sequence"/>
</dbReference>
<reference evidence="3" key="2">
    <citation type="journal article" date="2021" name="PeerJ">
        <title>Extensive microbial diversity within the chicken gut microbiome revealed by metagenomics and culture.</title>
        <authorList>
            <person name="Gilroy R."/>
            <person name="Ravi A."/>
            <person name="Getino M."/>
            <person name="Pursley I."/>
            <person name="Horton D.L."/>
            <person name="Alikhan N.F."/>
            <person name="Baker D."/>
            <person name="Gharbi K."/>
            <person name="Hall N."/>
            <person name="Watson M."/>
            <person name="Adriaenssens E.M."/>
            <person name="Foster-Nyarko E."/>
            <person name="Jarju S."/>
            <person name="Secka A."/>
            <person name="Antonio M."/>
            <person name="Oren A."/>
            <person name="Chaudhuri R.R."/>
            <person name="La Ragione R."/>
            <person name="Hildebrand F."/>
            <person name="Pallen M.J."/>
        </authorList>
    </citation>
    <scope>NUCLEOTIDE SEQUENCE</scope>
    <source>
        <strain evidence="3">ChiHjej12B11-29160</strain>
    </source>
</reference>
<feature type="compositionally biased region" description="Polar residues" evidence="1">
    <location>
        <begin position="9"/>
        <end position="28"/>
    </location>
</feature>
<feature type="region of interest" description="Disordered" evidence="1">
    <location>
        <begin position="197"/>
        <end position="318"/>
    </location>
</feature>
<organism evidence="3 4">
    <name type="scientific">Candidatus Coprovicinus avistercoris</name>
    <dbReference type="NCBI Taxonomy" id="2840754"/>
    <lineage>
        <taxon>Bacteria</taxon>
        <taxon>Bacillati</taxon>
        <taxon>Actinomycetota</taxon>
        <taxon>Coriobacteriia</taxon>
        <taxon>Coriobacteriales</taxon>
        <taxon>Coriobacteriaceae</taxon>
        <taxon>Coriobacteriaceae incertae sedis</taxon>
        <taxon>Candidatus Coprovicinus</taxon>
    </lineage>
</organism>
<gene>
    <name evidence="3" type="ORF">IAD17_04040</name>
</gene>
<accession>A0A9D1HXV4</accession>
<dbReference type="EMBL" id="DVMQ01000014">
    <property type="protein sequence ID" value="HIU24072.1"/>
    <property type="molecule type" value="Genomic_DNA"/>
</dbReference>
<keyword evidence="2" id="KW-0812">Transmembrane</keyword>
<dbReference type="AlphaFoldDB" id="A0A9D1HXV4"/>
<name>A0A9D1HXV4_9ACTN</name>
<feature type="transmembrane region" description="Helical" evidence="2">
    <location>
        <begin position="61"/>
        <end position="82"/>
    </location>
</feature>
<feature type="compositionally biased region" description="Basic and acidic residues" evidence="1">
    <location>
        <begin position="227"/>
        <end position="243"/>
    </location>
</feature>
<comment type="caution">
    <text evidence="3">The sequence shown here is derived from an EMBL/GenBank/DDBJ whole genome shotgun (WGS) entry which is preliminary data.</text>
</comment>
<evidence type="ECO:0000313" key="3">
    <source>
        <dbReference type="EMBL" id="HIU24072.1"/>
    </source>
</evidence>
<feature type="region of interest" description="Disordered" evidence="1">
    <location>
        <begin position="1"/>
        <end position="28"/>
    </location>
</feature>
<proteinExistence type="predicted"/>
<feature type="transmembrane region" description="Helical" evidence="2">
    <location>
        <begin position="162"/>
        <end position="182"/>
    </location>
</feature>
<feature type="compositionally biased region" description="Low complexity" evidence="1">
    <location>
        <begin position="204"/>
        <end position="226"/>
    </location>
</feature>
<feature type="compositionally biased region" description="Low complexity" evidence="1">
    <location>
        <begin position="302"/>
        <end position="318"/>
    </location>
</feature>
<feature type="compositionally biased region" description="Low complexity" evidence="1">
    <location>
        <begin position="244"/>
        <end position="288"/>
    </location>
</feature>
<evidence type="ECO:0000313" key="4">
    <source>
        <dbReference type="Proteomes" id="UP000824078"/>
    </source>
</evidence>
<sequence>MAKPDEENSFSTTTHNQSDQTALQPQTSQKHRVFEDFSMVQVIASALSAVTSMLLSSQIGIIGGVVGVAAGAAVAAIATQIYKGLLNVSADKIKHVAAEGGVYKPFTSSQTTLAGQTSQDLSNDKTVIRTIPQEDSSQQQDTRVAPQYLRERNAQERRAKRNASIVIVVGALVAVAIVAVLINSFTAGEGLGTKTNFLAPSQHTSESTTSEETTQESSTNNTTSDNKSSKESEKNNEADKNTQKDSQSTDNTSTDSNTSTNDQSSNTSQDTDSSSDTTSSNTQTPDDSSSADEDAADNPSQGNSNSTTGTSNNTTTGA</sequence>
<evidence type="ECO:0000256" key="1">
    <source>
        <dbReference type="SAM" id="MobiDB-lite"/>
    </source>
</evidence>
<keyword evidence="2" id="KW-1133">Transmembrane helix</keyword>